<dbReference type="AlphaFoldDB" id="A0A347TKG8"/>
<evidence type="ECO:0000313" key="1">
    <source>
        <dbReference type="EMBL" id="AXX87096.1"/>
    </source>
</evidence>
<dbReference type="EMBL" id="CP032101">
    <property type="protein sequence ID" value="AXX87096.1"/>
    <property type="molecule type" value="Genomic_DNA"/>
</dbReference>
<dbReference type="Proteomes" id="UP000264693">
    <property type="component" value="Chromosome"/>
</dbReference>
<gene>
    <name evidence="1" type="ORF">AMRN_1355</name>
</gene>
<organism evidence="1 2">
    <name type="scientific">Malaciobacter marinus</name>
    <dbReference type="NCBI Taxonomy" id="505249"/>
    <lineage>
        <taxon>Bacteria</taxon>
        <taxon>Pseudomonadati</taxon>
        <taxon>Campylobacterota</taxon>
        <taxon>Epsilonproteobacteria</taxon>
        <taxon>Campylobacterales</taxon>
        <taxon>Arcobacteraceae</taxon>
        <taxon>Malaciobacter</taxon>
    </lineage>
</organism>
<reference evidence="1 2" key="1">
    <citation type="submission" date="2018-08" db="EMBL/GenBank/DDBJ databases">
        <title>Complete genome of the Arcobacter marinus type strain JCM 15502.</title>
        <authorList>
            <person name="Miller W.G."/>
            <person name="Yee E."/>
            <person name="Huynh S."/>
            <person name="Parker C.T."/>
        </authorList>
    </citation>
    <scope>NUCLEOTIDE SEQUENCE [LARGE SCALE GENOMIC DNA]</scope>
    <source>
        <strain evidence="1 2">JCM 15502</strain>
    </source>
</reference>
<dbReference type="KEGG" id="amar:AMRN_1355"/>
<evidence type="ECO:0008006" key="3">
    <source>
        <dbReference type="Google" id="ProtNLM"/>
    </source>
</evidence>
<sequence>MKNLFLLIILIFTFNGCATWKGIKKDSNDAWKATKDGSSKIYKETKETIHKATE</sequence>
<name>A0A347TKG8_9BACT</name>
<proteinExistence type="predicted"/>
<accession>A0A347TKG8</accession>
<protein>
    <recommendedName>
        <fullName evidence="3">Entericidin EcnAB</fullName>
    </recommendedName>
</protein>
<dbReference type="RefSeq" id="WP_165772824.1">
    <property type="nucleotide sequence ID" value="NZ_CP032101.1"/>
</dbReference>
<evidence type="ECO:0000313" key="2">
    <source>
        <dbReference type="Proteomes" id="UP000264693"/>
    </source>
</evidence>